<organism evidence="2 3">
    <name type="scientific">Caerostris extrusa</name>
    <name type="common">Bark spider</name>
    <name type="synonym">Caerostris bankana</name>
    <dbReference type="NCBI Taxonomy" id="172846"/>
    <lineage>
        <taxon>Eukaryota</taxon>
        <taxon>Metazoa</taxon>
        <taxon>Ecdysozoa</taxon>
        <taxon>Arthropoda</taxon>
        <taxon>Chelicerata</taxon>
        <taxon>Arachnida</taxon>
        <taxon>Araneae</taxon>
        <taxon>Araneomorphae</taxon>
        <taxon>Entelegynae</taxon>
        <taxon>Araneoidea</taxon>
        <taxon>Araneidae</taxon>
        <taxon>Caerostris</taxon>
    </lineage>
</organism>
<evidence type="ECO:0000313" key="3">
    <source>
        <dbReference type="Proteomes" id="UP001054945"/>
    </source>
</evidence>
<dbReference type="EMBL" id="BPLR01007142">
    <property type="protein sequence ID" value="GIY14773.1"/>
    <property type="molecule type" value="Genomic_DNA"/>
</dbReference>
<evidence type="ECO:0000313" key="2">
    <source>
        <dbReference type="EMBL" id="GIY14773.1"/>
    </source>
</evidence>
<evidence type="ECO:0000256" key="1">
    <source>
        <dbReference type="SAM" id="MobiDB-lite"/>
    </source>
</evidence>
<dbReference type="Proteomes" id="UP001054945">
    <property type="component" value="Unassembled WGS sequence"/>
</dbReference>
<feature type="region of interest" description="Disordered" evidence="1">
    <location>
        <begin position="1"/>
        <end position="58"/>
    </location>
</feature>
<protein>
    <submittedName>
        <fullName evidence="2">Uncharacterized protein</fullName>
    </submittedName>
</protein>
<gene>
    <name evidence="2" type="ORF">CEXT_103481</name>
</gene>
<sequence length="89" mass="10183">MNLGRSSKAMDVIENNRKSQEAGKNGSSIKQGIQSSPFTRKHRARRRNRQSRNTGTEIREISQGLVYEFFHENKCSKNAERVLLPFGAF</sequence>
<name>A0AAV4QYP3_CAEEX</name>
<reference evidence="2 3" key="1">
    <citation type="submission" date="2021-06" db="EMBL/GenBank/DDBJ databases">
        <title>Caerostris extrusa draft genome.</title>
        <authorList>
            <person name="Kono N."/>
            <person name="Arakawa K."/>
        </authorList>
    </citation>
    <scope>NUCLEOTIDE SEQUENCE [LARGE SCALE GENOMIC DNA]</scope>
</reference>
<feature type="compositionally biased region" description="Polar residues" evidence="1">
    <location>
        <begin position="25"/>
        <end position="38"/>
    </location>
</feature>
<accession>A0AAV4QYP3</accession>
<dbReference type="AlphaFoldDB" id="A0AAV4QYP3"/>
<keyword evidence="3" id="KW-1185">Reference proteome</keyword>
<comment type="caution">
    <text evidence="2">The sequence shown here is derived from an EMBL/GenBank/DDBJ whole genome shotgun (WGS) entry which is preliminary data.</text>
</comment>
<proteinExistence type="predicted"/>
<feature type="compositionally biased region" description="Basic residues" evidence="1">
    <location>
        <begin position="39"/>
        <end position="50"/>
    </location>
</feature>